<dbReference type="PANTHER" id="PTHR46429:SF1">
    <property type="entry name" value="23S RRNA (GUANOSINE-2'-O-)-METHYLTRANSFERASE RLMB"/>
    <property type="match status" value="1"/>
</dbReference>
<protein>
    <submittedName>
        <fullName evidence="4">23S rRNA (Guanosine(2251)-2'-O)-methyltransferase RlmB</fullName>
    </submittedName>
</protein>
<name>A0A1F6DLS3_9BACT</name>
<proteinExistence type="predicted"/>
<dbReference type="CDD" id="cd18103">
    <property type="entry name" value="SpoU-like_RlmB"/>
    <property type="match status" value="1"/>
</dbReference>
<evidence type="ECO:0000313" key="4">
    <source>
        <dbReference type="EMBL" id="OGG62378.1"/>
    </source>
</evidence>
<dbReference type="AlphaFoldDB" id="A0A1F6DLS3"/>
<dbReference type="GO" id="GO:0008173">
    <property type="term" value="F:RNA methyltransferase activity"/>
    <property type="evidence" value="ECO:0007669"/>
    <property type="project" value="InterPro"/>
</dbReference>
<dbReference type="InterPro" id="IPR029026">
    <property type="entry name" value="tRNA_m1G_MTases_N"/>
</dbReference>
<gene>
    <name evidence="4" type="ORF">A3C19_00325</name>
</gene>
<organism evidence="4 5">
    <name type="scientific">Candidatus Kaiserbacteria bacterium RIFCSPHIGHO2_02_FULL_54_22</name>
    <dbReference type="NCBI Taxonomy" id="1798495"/>
    <lineage>
        <taxon>Bacteria</taxon>
        <taxon>Candidatus Kaiseribacteriota</taxon>
    </lineage>
</organism>
<dbReference type="STRING" id="1798495.A3C19_00325"/>
<keyword evidence="1 4" id="KW-0489">Methyltransferase</keyword>
<dbReference type="Gene3D" id="3.30.1330.30">
    <property type="match status" value="1"/>
</dbReference>
<evidence type="ECO:0000259" key="3">
    <source>
        <dbReference type="SMART" id="SM00967"/>
    </source>
</evidence>
<dbReference type="InterPro" id="IPR013123">
    <property type="entry name" value="SpoU_subst-bd"/>
</dbReference>
<reference evidence="4 5" key="1">
    <citation type="journal article" date="2016" name="Nat. Commun.">
        <title>Thousands of microbial genomes shed light on interconnected biogeochemical processes in an aquifer system.</title>
        <authorList>
            <person name="Anantharaman K."/>
            <person name="Brown C.T."/>
            <person name="Hug L.A."/>
            <person name="Sharon I."/>
            <person name="Castelle C.J."/>
            <person name="Probst A.J."/>
            <person name="Thomas B.C."/>
            <person name="Singh A."/>
            <person name="Wilkins M.J."/>
            <person name="Karaoz U."/>
            <person name="Brodie E.L."/>
            <person name="Williams K.H."/>
            <person name="Hubbard S.S."/>
            <person name="Banfield J.F."/>
        </authorList>
    </citation>
    <scope>NUCLEOTIDE SEQUENCE [LARGE SCALE GENOMIC DNA]</scope>
</reference>
<dbReference type="InterPro" id="IPR004441">
    <property type="entry name" value="rRNA_MeTrfase_TrmH"/>
</dbReference>
<dbReference type="SMART" id="SM00967">
    <property type="entry name" value="SpoU_sub_bind"/>
    <property type="match status" value="1"/>
</dbReference>
<accession>A0A1F6DLS3</accession>
<dbReference type="SUPFAM" id="SSF55315">
    <property type="entry name" value="L30e-like"/>
    <property type="match status" value="1"/>
</dbReference>
<dbReference type="InterPro" id="IPR029028">
    <property type="entry name" value="Alpha/beta_knot_MTases"/>
</dbReference>
<comment type="caution">
    <text evidence="4">The sequence shown here is derived from an EMBL/GenBank/DDBJ whole genome shotgun (WGS) entry which is preliminary data.</text>
</comment>
<dbReference type="GO" id="GO:0032259">
    <property type="term" value="P:methylation"/>
    <property type="evidence" value="ECO:0007669"/>
    <property type="project" value="UniProtKB-KW"/>
</dbReference>
<dbReference type="GO" id="GO:0005829">
    <property type="term" value="C:cytosol"/>
    <property type="evidence" value="ECO:0007669"/>
    <property type="project" value="TreeGrafter"/>
</dbReference>
<feature type="domain" description="RNA 2-O ribose methyltransferase substrate binding" evidence="3">
    <location>
        <begin position="16"/>
        <end position="90"/>
    </location>
</feature>
<dbReference type="GO" id="GO:0003723">
    <property type="term" value="F:RNA binding"/>
    <property type="evidence" value="ECO:0007669"/>
    <property type="project" value="InterPro"/>
</dbReference>
<evidence type="ECO:0000256" key="1">
    <source>
        <dbReference type="ARBA" id="ARBA00022603"/>
    </source>
</evidence>
<keyword evidence="2 4" id="KW-0808">Transferase</keyword>
<dbReference type="Proteomes" id="UP000178532">
    <property type="component" value="Unassembled WGS sequence"/>
</dbReference>
<evidence type="ECO:0000256" key="2">
    <source>
        <dbReference type="ARBA" id="ARBA00022679"/>
    </source>
</evidence>
<dbReference type="InterPro" id="IPR001537">
    <property type="entry name" value="SpoU_MeTrfase"/>
</dbReference>
<dbReference type="GO" id="GO:0006396">
    <property type="term" value="P:RNA processing"/>
    <property type="evidence" value="ECO:0007669"/>
    <property type="project" value="InterPro"/>
</dbReference>
<dbReference type="InterPro" id="IPR029064">
    <property type="entry name" value="Ribosomal_eL30-like_sf"/>
</dbReference>
<dbReference type="NCBIfam" id="TIGR00186">
    <property type="entry name" value="rRNA_methyl_3"/>
    <property type="match status" value="1"/>
</dbReference>
<dbReference type="PANTHER" id="PTHR46429">
    <property type="entry name" value="23S RRNA (GUANOSINE-2'-O-)-METHYLTRANSFERASE RLMB"/>
    <property type="match status" value="1"/>
</dbReference>
<dbReference type="Pfam" id="PF00588">
    <property type="entry name" value="SpoU_methylase"/>
    <property type="match status" value="1"/>
</dbReference>
<dbReference type="SUPFAM" id="SSF75217">
    <property type="entry name" value="alpha/beta knot"/>
    <property type="match status" value="1"/>
</dbReference>
<evidence type="ECO:0000313" key="5">
    <source>
        <dbReference type="Proteomes" id="UP000178532"/>
    </source>
</evidence>
<dbReference type="Gene3D" id="3.40.1280.10">
    <property type="match status" value="1"/>
</dbReference>
<dbReference type="Pfam" id="PF08032">
    <property type="entry name" value="SpoU_sub_bind"/>
    <property type="match status" value="1"/>
</dbReference>
<dbReference type="EMBL" id="MFLI01000007">
    <property type="protein sequence ID" value="OGG62378.1"/>
    <property type="molecule type" value="Genomic_DNA"/>
</dbReference>
<sequence length="271" mass="29205">MGPKKHNKKSSQGKVYIYGKHALMEALQHAPQTIRKVFLAPDLRDTELRMLLTKHSIPTATLAKGSGKELVGRDTAHQGVIFTMNPAPLLISLDDFLKTIDMKTNPAIAVLGEVQDPHNVGAIIRSAAAFGLSGVLIPEHHQAGVTGAVVKASAGMVFRIPLITIGNVNHTLKVLKENGFWTYGLAMDGRTTLGAETFDAPVAFVVGNEGAGIREKTLTACDVTLKVPMHARTESLNAAVSAAVVFYEWSRKHPEALATDIPNPSYRIKMV</sequence>